<proteinExistence type="predicted"/>
<evidence type="ECO:0000313" key="2">
    <source>
        <dbReference type="EMBL" id="KFM27728.1"/>
    </source>
</evidence>
<dbReference type="AlphaFoldDB" id="A0A087SPS4"/>
<sequence>MAGRGLCETLLPPPPRPTPFFSPLSALKMIALPTHPTPLPLNPVLISPAYLDHCPCLSPNPHGHAPHFLFLGLPAPPRGWHTMLPPNNMHTIHAPPSICFFLATCLWQTRAYIDVAVPSKPQAFGLTSSPHRADPGAWRGRGEGGAGARAGRGLRAPENLAFTLPHSPPRPSAILLLLRYCVPCLAM</sequence>
<name>A0A087SPS4_AUXPR</name>
<keyword evidence="3" id="KW-1185">Reference proteome</keyword>
<organism evidence="2 3">
    <name type="scientific">Auxenochlorella protothecoides</name>
    <name type="common">Green microalga</name>
    <name type="synonym">Chlorella protothecoides</name>
    <dbReference type="NCBI Taxonomy" id="3075"/>
    <lineage>
        <taxon>Eukaryota</taxon>
        <taxon>Viridiplantae</taxon>
        <taxon>Chlorophyta</taxon>
        <taxon>core chlorophytes</taxon>
        <taxon>Trebouxiophyceae</taxon>
        <taxon>Chlorellales</taxon>
        <taxon>Chlorellaceae</taxon>
        <taxon>Auxenochlorella</taxon>
    </lineage>
</organism>
<reference evidence="2 3" key="1">
    <citation type="journal article" date="2014" name="BMC Genomics">
        <title>Oil accumulation mechanisms of the oleaginous microalga Chlorella protothecoides revealed through its genome, transcriptomes, and proteomes.</title>
        <authorList>
            <person name="Gao C."/>
            <person name="Wang Y."/>
            <person name="Shen Y."/>
            <person name="Yan D."/>
            <person name="He X."/>
            <person name="Dai J."/>
            <person name="Wu Q."/>
        </authorList>
    </citation>
    <scope>NUCLEOTIDE SEQUENCE [LARGE SCALE GENOMIC DNA]</scope>
    <source>
        <strain evidence="2 3">0710</strain>
    </source>
</reference>
<dbReference type="Proteomes" id="UP000028924">
    <property type="component" value="Unassembled WGS sequence"/>
</dbReference>
<evidence type="ECO:0000256" key="1">
    <source>
        <dbReference type="SAM" id="MobiDB-lite"/>
    </source>
</evidence>
<protein>
    <submittedName>
        <fullName evidence="2">Uncharacterized protein</fullName>
    </submittedName>
</protein>
<feature type="region of interest" description="Disordered" evidence="1">
    <location>
        <begin position="126"/>
        <end position="151"/>
    </location>
</feature>
<dbReference type="RefSeq" id="XP_011400715.1">
    <property type="nucleotide sequence ID" value="XM_011402413.1"/>
</dbReference>
<dbReference type="EMBL" id="KL662154">
    <property type="protein sequence ID" value="KFM27728.1"/>
    <property type="molecule type" value="Genomic_DNA"/>
</dbReference>
<dbReference type="GeneID" id="23617083"/>
<accession>A0A087SPS4</accession>
<evidence type="ECO:0000313" key="3">
    <source>
        <dbReference type="Proteomes" id="UP000028924"/>
    </source>
</evidence>
<gene>
    <name evidence="2" type="ORF">F751_5692</name>
</gene>
<dbReference type="KEGG" id="apro:F751_5692"/>